<organism evidence="1 2">
    <name type="scientific">Candidatus Faecivivens stercoripullorum</name>
    <dbReference type="NCBI Taxonomy" id="2840805"/>
    <lineage>
        <taxon>Bacteria</taxon>
        <taxon>Bacillati</taxon>
        <taxon>Bacillota</taxon>
        <taxon>Clostridia</taxon>
        <taxon>Eubacteriales</taxon>
        <taxon>Oscillospiraceae</taxon>
        <taxon>Oscillospiraceae incertae sedis</taxon>
        <taxon>Candidatus Faecivivens</taxon>
    </lineage>
</organism>
<sequence length="292" mass="30049">MADVGWPFYGLDDRMQPDISAAGYFDGLSAMVGIDLMEIYAAAQLSGMSDDGGDDAASRLDAEKIADGEWSSSVPLSGFEPDGAEISRHQLSLPGGDDGEVPQRVSAGGFDLWMDTLSAAEDAGADGFGWDYAGIGVLGSSDGQDTGQTARQFALYTGADGWLQQSMGLSAGMSLESDIPFTRTFTGSESAAFGSGVSLGEALDAAAAGALWQKAALADSFSAFSGTAPHSQAAAQNPVLRTGGISGLDGASGMDALLSPEMLWSDAEDRLLDRLERRLGIEIANSTEGAFG</sequence>
<reference evidence="1" key="1">
    <citation type="submission" date="2020-10" db="EMBL/GenBank/DDBJ databases">
        <authorList>
            <person name="Gilroy R."/>
        </authorList>
    </citation>
    <scope>NUCLEOTIDE SEQUENCE</scope>
    <source>
        <strain evidence="1">ChiBcec7-5410</strain>
    </source>
</reference>
<proteinExistence type="predicted"/>
<gene>
    <name evidence="1" type="ORF">IAC43_04355</name>
</gene>
<reference evidence="1" key="2">
    <citation type="journal article" date="2021" name="PeerJ">
        <title>Extensive microbial diversity within the chicken gut microbiome revealed by metagenomics and culture.</title>
        <authorList>
            <person name="Gilroy R."/>
            <person name="Ravi A."/>
            <person name="Getino M."/>
            <person name="Pursley I."/>
            <person name="Horton D.L."/>
            <person name="Alikhan N.F."/>
            <person name="Baker D."/>
            <person name="Gharbi K."/>
            <person name="Hall N."/>
            <person name="Watson M."/>
            <person name="Adriaenssens E.M."/>
            <person name="Foster-Nyarko E."/>
            <person name="Jarju S."/>
            <person name="Secka A."/>
            <person name="Antonio M."/>
            <person name="Oren A."/>
            <person name="Chaudhuri R.R."/>
            <person name="La Ragione R."/>
            <person name="Hildebrand F."/>
            <person name="Pallen M.J."/>
        </authorList>
    </citation>
    <scope>NUCLEOTIDE SEQUENCE</scope>
    <source>
        <strain evidence="1">ChiBcec7-5410</strain>
    </source>
</reference>
<dbReference type="AlphaFoldDB" id="A0A9D1KQV3"/>
<evidence type="ECO:0000313" key="1">
    <source>
        <dbReference type="EMBL" id="HIT94393.1"/>
    </source>
</evidence>
<name>A0A9D1KQV3_9FIRM</name>
<evidence type="ECO:0000313" key="2">
    <source>
        <dbReference type="Proteomes" id="UP000824160"/>
    </source>
</evidence>
<protein>
    <submittedName>
        <fullName evidence="1">Uncharacterized protein</fullName>
    </submittedName>
</protein>
<dbReference type="Proteomes" id="UP000824160">
    <property type="component" value="Unassembled WGS sequence"/>
</dbReference>
<accession>A0A9D1KQV3</accession>
<comment type="caution">
    <text evidence="1">The sequence shown here is derived from an EMBL/GenBank/DDBJ whole genome shotgun (WGS) entry which is preliminary data.</text>
</comment>
<dbReference type="EMBL" id="DVLW01000114">
    <property type="protein sequence ID" value="HIT94393.1"/>
    <property type="molecule type" value="Genomic_DNA"/>
</dbReference>